<name>A0AAE3WB09_9RHOB</name>
<dbReference type="AlphaFoldDB" id="A0AAE3WB09"/>
<comment type="caution">
    <text evidence="1">The sequence shown here is derived from an EMBL/GenBank/DDBJ whole genome shotgun (WGS) entry which is preliminary data.</text>
</comment>
<reference evidence="1" key="2">
    <citation type="submission" date="2023-02" db="EMBL/GenBank/DDBJ databases">
        <title>'Rhodoalgimonas zhirmunskyi' gen. nov., isolated from a red alga.</title>
        <authorList>
            <person name="Nedashkovskaya O.I."/>
            <person name="Otstavnykh N.Y."/>
            <person name="Bystritskaya E.P."/>
            <person name="Balabanova L.A."/>
            <person name="Isaeva M.P."/>
        </authorList>
    </citation>
    <scope>NUCLEOTIDE SEQUENCE</scope>
    <source>
        <strain evidence="1">KCTC 52189</strain>
    </source>
</reference>
<proteinExistence type="predicted"/>
<dbReference type="Proteomes" id="UP001226762">
    <property type="component" value="Unassembled WGS sequence"/>
</dbReference>
<sequence>MKFCEINFRVPLFRRTSGYSMRWLGILPQLTKASLAVGRQQKASRTAALRDLAITELNPLQLTKPNVQGIFVNAFRPSDGDVKRGNVDWQWQSFDQVLVFVNEPLWRHGNQVILTSLSEASFDVPDCSLIFAP</sequence>
<gene>
    <name evidence="1" type="ORF">NO357_05725</name>
</gene>
<evidence type="ECO:0000313" key="2">
    <source>
        <dbReference type="Proteomes" id="UP001226762"/>
    </source>
</evidence>
<keyword evidence="2" id="KW-1185">Reference proteome</keyword>
<reference evidence="1" key="1">
    <citation type="submission" date="2022-07" db="EMBL/GenBank/DDBJ databases">
        <authorList>
            <person name="Otstavnykh N."/>
            <person name="Isaeva M."/>
            <person name="Bystritskaya E."/>
        </authorList>
    </citation>
    <scope>NUCLEOTIDE SEQUENCE</scope>
    <source>
        <strain evidence="1">KCTC 52189</strain>
    </source>
</reference>
<organism evidence="1 2">
    <name type="scientific">Marimonas arenosa</name>
    <dbReference type="NCBI Taxonomy" id="1795305"/>
    <lineage>
        <taxon>Bacteria</taxon>
        <taxon>Pseudomonadati</taxon>
        <taxon>Pseudomonadota</taxon>
        <taxon>Alphaproteobacteria</taxon>
        <taxon>Rhodobacterales</taxon>
        <taxon>Paracoccaceae</taxon>
        <taxon>Marimonas</taxon>
    </lineage>
</organism>
<dbReference type="EMBL" id="JANHAX010000001">
    <property type="protein sequence ID" value="MDQ2089397.1"/>
    <property type="molecule type" value="Genomic_DNA"/>
</dbReference>
<accession>A0AAE3WB09</accession>
<protein>
    <submittedName>
        <fullName evidence="1">Uncharacterized protein</fullName>
    </submittedName>
</protein>
<evidence type="ECO:0000313" key="1">
    <source>
        <dbReference type="EMBL" id="MDQ2089397.1"/>
    </source>
</evidence>